<dbReference type="STRING" id="44742.AXF13_06595"/>
<protein>
    <submittedName>
        <fullName evidence="1">Uncharacterized protein</fullName>
    </submittedName>
</protein>
<accession>A0A0X8JJ95</accession>
<proteinExistence type="predicted"/>
<name>A0A0X8JJ95_9BACT</name>
<dbReference type="KEGG" id="dfi:AXF13_06595"/>
<organism evidence="1 2">
    <name type="scientific">Desulfovibrio fairfieldensis</name>
    <dbReference type="NCBI Taxonomy" id="44742"/>
    <lineage>
        <taxon>Bacteria</taxon>
        <taxon>Pseudomonadati</taxon>
        <taxon>Thermodesulfobacteriota</taxon>
        <taxon>Desulfovibrionia</taxon>
        <taxon>Desulfovibrionales</taxon>
        <taxon>Desulfovibrionaceae</taxon>
        <taxon>Desulfovibrio</taxon>
    </lineage>
</organism>
<dbReference type="AlphaFoldDB" id="A0A0X8JJ95"/>
<dbReference type="Proteomes" id="UP000069241">
    <property type="component" value="Chromosome"/>
</dbReference>
<reference evidence="2" key="1">
    <citation type="submission" date="2016-02" db="EMBL/GenBank/DDBJ databases">
        <authorList>
            <person name="Holder M.E."/>
            <person name="Ajami N.J."/>
            <person name="Petrosino J.F."/>
        </authorList>
    </citation>
    <scope>NUCLEOTIDE SEQUENCE [LARGE SCALE GENOMIC DNA]</scope>
    <source>
        <strain evidence="2">CCUG 45958</strain>
    </source>
</reference>
<gene>
    <name evidence="1" type="ORF">AXF13_06595</name>
</gene>
<sequence length="114" mass="12214">MLSPLQGNLGNVNQSPQLFAWLGLRIDRARKASALEVYPGPVLYRVDDGRLCGLDGTGRPQPGHAHKIGRVDTATARAWVPRLKALGNGITPRQSYAVAACILQAEGLPVPPRP</sequence>
<dbReference type="EMBL" id="CP014229">
    <property type="protein sequence ID" value="AMD89804.1"/>
    <property type="molecule type" value="Genomic_DNA"/>
</dbReference>
<keyword evidence="2" id="KW-1185">Reference proteome</keyword>
<evidence type="ECO:0000313" key="1">
    <source>
        <dbReference type="EMBL" id="AMD89804.1"/>
    </source>
</evidence>
<evidence type="ECO:0000313" key="2">
    <source>
        <dbReference type="Proteomes" id="UP000069241"/>
    </source>
</evidence>